<evidence type="ECO:0000256" key="1">
    <source>
        <dbReference type="ARBA" id="ARBA00022729"/>
    </source>
</evidence>
<proteinExistence type="predicted"/>
<dbReference type="EMBL" id="JBITLV010000005">
    <property type="protein sequence ID" value="MFI7588635.1"/>
    <property type="molecule type" value="Genomic_DNA"/>
</dbReference>
<keyword evidence="6" id="KW-1185">Reference proteome</keyword>
<name>A0ABW8AQI8_9ACTN</name>
<dbReference type="SUPFAM" id="SSF69318">
    <property type="entry name" value="Integrin alpha N-terminal domain"/>
    <property type="match status" value="1"/>
</dbReference>
<dbReference type="InterPro" id="IPR028994">
    <property type="entry name" value="Integrin_alpha_N"/>
</dbReference>
<evidence type="ECO:0000313" key="6">
    <source>
        <dbReference type="Proteomes" id="UP001612915"/>
    </source>
</evidence>
<dbReference type="PANTHER" id="PTHR36220:SF1">
    <property type="entry name" value="GAMMA TUBULIN COMPLEX COMPONENT C-TERMINAL DOMAIN-CONTAINING PROTEIN"/>
    <property type="match status" value="1"/>
</dbReference>
<evidence type="ECO:0000256" key="3">
    <source>
        <dbReference type="ARBA" id="ARBA00023180"/>
    </source>
</evidence>
<keyword evidence="3" id="KW-0325">Glycoprotein</keyword>
<dbReference type="RefSeq" id="WP_398282531.1">
    <property type="nucleotide sequence ID" value="NZ_JBITLV010000005.1"/>
</dbReference>
<dbReference type="InterPro" id="IPR013517">
    <property type="entry name" value="FG-GAP"/>
</dbReference>
<sequence>MNRAGGALLATVLATAALVVLPSTANAEPTETGFIAVGVPTADGGRGVVDLHRTDGTTDRLTPESLDLGTGSAKIRFGTSVASGDLDHDGYVDLVVGAPQGPERDDEKSVFLVFGGAEGFTADGVRRFVETGHPGDGFGTAVAINRRSDERSTGVWIGAPYATVDGHAEAGKLFQLDVHALRMPDLPAVTDLAGEFQRTEGSLMIPGSPDAGDRFGSVLANAHDGVIVGVPLEDVDGAQDAGAVYRIRENSVTGTLTTASVYTQNRAHFAGTAEAGDKFGESVSAEALAIGVPGEDIGGLTDAGTVQLSVATDEPGIAPLRAVSQDSAGVPGKAESGDRFGASVAVGRLICDDVVSAAIGSPGEDLGGAADAGTVTLVDAARAGKSCGTVGVAQGQGAPGASETGDRFGAVLSDATGADGSEDLLIGVPGESVGTVGGVGRVLVRHPTGTVSTVRPLGGDVSSLRFGTVLGRPGA</sequence>
<dbReference type="SMART" id="SM00191">
    <property type="entry name" value="Int_alpha"/>
    <property type="match status" value="5"/>
</dbReference>
<evidence type="ECO:0000313" key="5">
    <source>
        <dbReference type="EMBL" id="MFI7588635.1"/>
    </source>
</evidence>
<keyword evidence="5" id="KW-0401">Integrin</keyword>
<keyword evidence="2" id="KW-0677">Repeat</keyword>
<evidence type="ECO:0000256" key="2">
    <source>
        <dbReference type="ARBA" id="ARBA00022737"/>
    </source>
</evidence>
<dbReference type="PROSITE" id="PS51470">
    <property type="entry name" value="FG_GAP"/>
    <property type="match status" value="1"/>
</dbReference>
<accession>A0ABW8AQI8</accession>
<organism evidence="5 6">
    <name type="scientific">Spongisporangium articulatum</name>
    <dbReference type="NCBI Taxonomy" id="3362603"/>
    <lineage>
        <taxon>Bacteria</taxon>
        <taxon>Bacillati</taxon>
        <taxon>Actinomycetota</taxon>
        <taxon>Actinomycetes</taxon>
        <taxon>Kineosporiales</taxon>
        <taxon>Kineosporiaceae</taxon>
        <taxon>Spongisporangium</taxon>
    </lineage>
</organism>
<keyword evidence="1 4" id="KW-0732">Signal</keyword>
<comment type="caution">
    <text evidence="5">The sequence shown here is derived from an EMBL/GenBank/DDBJ whole genome shotgun (WGS) entry which is preliminary data.</text>
</comment>
<dbReference type="PANTHER" id="PTHR36220">
    <property type="entry name" value="UNNAMED PRODUCT"/>
    <property type="match status" value="1"/>
</dbReference>
<reference evidence="5 6" key="1">
    <citation type="submission" date="2024-10" db="EMBL/GenBank/DDBJ databases">
        <title>The Natural Products Discovery Center: Release of the First 8490 Sequenced Strains for Exploring Actinobacteria Biosynthetic Diversity.</title>
        <authorList>
            <person name="Kalkreuter E."/>
            <person name="Kautsar S.A."/>
            <person name="Yang D."/>
            <person name="Bader C.D."/>
            <person name="Teijaro C.N."/>
            <person name="Fluegel L."/>
            <person name="Davis C.M."/>
            <person name="Simpson J.R."/>
            <person name="Lauterbach L."/>
            <person name="Steele A.D."/>
            <person name="Gui C."/>
            <person name="Meng S."/>
            <person name="Li G."/>
            <person name="Viehrig K."/>
            <person name="Ye F."/>
            <person name="Su P."/>
            <person name="Kiefer A.F."/>
            <person name="Nichols A."/>
            <person name="Cepeda A.J."/>
            <person name="Yan W."/>
            <person name="Fan B."/>
            <person name="Jiang Y."/>
            <person name="Adhikari A."/>
            <person name="Zheng C.-J."/>
            <person name="Schuster L."/>
            <person name="Cowan T.M."/>
            <person name="Smanski M.J."/>
            <person name="Chevrette M.G."/>
            <person name="De Carvalho L.P.S."/>
            <person name="Shen B."/>
        </authorList>
    </citation>
    <scope>NUCLEOTIDE SEQUENCE [LARGE SCALE GENOMIC DNA]</scope>
    <source>
        <strain evidence="5 6">NPDC049639</strain>
    </source>
</reference>
<protein>
    <submittedName>
        <fullName evidence="5">Integrin alpha</fullName>
    </submittedName>
</protein>
<dbReference type="GO" id="GO:0007229">
    <property type="term" value="P:integrin-mediated signaling pathway"/>
    <property type="evidence" value="ECO:0007669"/>
    <property type="project" value="UniProtKB-KW"/>
</dbReference>
<gene>
    <name evidence="5" type="ORF">ACIB24_16310</name>
</gene>
<evidence type="ECO:0000256" key="4">
    <source>
        <dbReference type="SAM" id="SignalP"/>
    </source>
</evidence>
<feature type="signal peptide" evidence="4">
    <location>
        <begin position="1"/>
        <end position="27"/>
    </location>
</feature>
<dbReference type="Pfam" id="PF01839">
    <property type="entry name" value="FG-GAP"/>
    <property type="match status" value="1"/>
</dbReference>
<feature type="chain" id="PRO_5045656198" evidence="4">
    <location>
        <begin position="28"/>
        <end position="475"/>
    </location>
</feature>
<dbReference type="InterPro" id="IPR013519">
    <property type="entry name" value="Int_alpha_beta-p"/>
</dbReference>
<dbReference type="Gene3D" id="2.130.10.130">
    <property type="entry name" value="Integrin alpha, N-terminal"/>
    <property type="match status" value="3"/>
</dbReference>
<dbReference type="Proteomes" id="UP001612915">
    <property type="component" value="Unassembled WGS sequence"/>
</dbReference>